<dbReference type="Gene3D" id="3.30.470.20">
    <property type="entry name" value="ATP-grasp fold, B domain"/>
    <property type="match status" value="1"/>
</dbReference>
<keyword evidence="3 5" id="KW-0067">ATP-binding</keyword>
<dbReference type="InterPro" id="IPR032875">
    <property type="entry name" value="Succ_CoA_lig_flav_dom"/>
</dbReference>
<dbReference type="InterPro" id="IPR003781">
    <property type="entry name" value="CoA-bd"/>
</dbReference>
<dbReference type="InterPro" id="IPR016102">
    <property type="entry name" value="Succinyl-CoA_synth-like"/>
</dbReference>
<dbReference type="Gene3D" id="3.40.50.720">
    <property type="entry name" value="NAD(P)-binding Rossmann-like Domain"/>
    <property type="match status" value="1"/>
</dbReference>
<organism evidence="7 8">
    <name type="scientific">Candidatus Thermodesulfobacterium syntrophicum</name>
    <dbReference type="NCBI Taxonomy" id="3060442"/>
    <lineage>
        <taxon>Bacteria</taxon>
        <taxon>Pseudomonadati</taxon>
        <taxon>Thermodesulfobacteriota</taxon>
        <taxon>Thermodesulfobacteria</taxon>
        <taxon>Thermodesulfobacteriales</taxon>
        <taxon>Thermodesulfobacteriaceae</taxon>
        <taxon>Thermodesulfobacterium</taxon>
    </lineage>
</organism>
<dbReference type="PROSITE" id="PS50975">
    <property type="entry name" value="ATP_GRASP"/>
    <property type="match status" value="1"/>
</dbReference>
<comment type="caution">
    <text evidence="7">The sequence shown here is derived from an EMBL/GenBank/DDBJ whole genome shotgun (WGS) entry which is preliminary data.</text>
</comment>
<keyword evidence="1" id="KW-0436">Ligase</keyword>
<dbReference type="GO" id="GO:0005524">
    <property type="term" value="F:ATP binding"/>
    <property type="evidence" value="ECO:0007669"/>
    <property type="project" value="UniProtKB-UniRule"/>
</dbReference>
<dbReference type="SUPFAM" id="SSF51735">
    <property type="entry name" value="NAD(P)-binding Rossmann-fold domains"/>
    <property type="match status" value="1"/>
</dbReference>
<dbReference type="FunFam" id="3.30.1490.20:FF:000020">
    <property type="entry name" value="Protein lysine acetyltransferase"/>
    <property type="match status" value="1"/>
</dbReference>
<dbReference type="Gene3D" id="3.30.1490.20">
    <property type="entry name" value="ATP-grasp fold, A domain"/>
    <property type="match status" value="1"/>
</dbReference>
<accession>A0AAE3TE58</accession>
<dbReference type="InterPro" id="IPR014089">
    <property type="entry name" value="AcCoA-synth-alpha"/>
</dbReference>
<dbReference type="Pfam" id="PF13380">
    <property type="entry name" value="CoA_binding_2"/>
    <property type="match status" value="1"/>
</dbReference>
<dbReference type="GO" id="GO:0046872">
    <property type="term" value="F:metal ion binding"/>
    <property type="evidence" value="ECO:0007669"/>
    <property type="project" value="InterPro"/>
</dbReference>
<dbReference type="Gene3D" id="3.40.50.261">
    <property type="entry name" value="Succinyl-CoA synthetase domains"/>
    <property type="match status" value="2"/>
</dbReference>
<dbReference type="PANTHER" id="PTHR43334:SF1">
    <property type="entry name" value="3-HYDROXYPROPIONATE--COA LIGASE [ADP-FORMING]"/>
    <property type="match status" value="1"/>
</dbReference>
<dbReference type="Pfam" id="PF13607">
    <property type="entry name" value="Succ_CoA_lig"/>
    <property type="match status" value="1"/>
</dbReference>
<evidence type="ECO:0000256" key="3">
    <source>
        <dbReference type="ARBA" id="ARBA00022840"/>
    </source>
</evidence>
<evidence type="ECO:0000256" key="1">
    <source>
        <dbReference type="ARBA" id="ARBA00022598"/>
    </source>
</evidence>
<feature type="domain" description="ATP-grasp" evidence="6">
    <location>
        <begin position="491"/>
        <end position="527"/>
    </location>
</feature>
<dbReference type="InterPro" id="IPR036291">
    <property type="entry name" value="NAD(P)-bd_dom_sf"/>
</dbReference>
<dbReference type="PANTHER" id="PTHR43334">
    <property type="entry name" value="ACETATE--COA LIGASE [ADP-FORMING]"/>
    <property type="match status" value="1"/>
</dbReference>
<dbReference type="InterPro" id="IPR051538">
    <property type="entry name" value="Acyl-CoA_Synth/Transferase"/>
</dbReference>
<protein>
    <submittedName>
        <fullName evidence="7">Acyl-CoA synthetase</fullName>
    </submittedName>
</protein>
<proteinExistence type="inferred from homology"/>
<dbReference type="SMART" id="SM00881">
    <property type="entry name" value="CoA_binding"/>
    <property type="match status" value="1"/>
</dbReference>
<dbReference type="GO" id="GO:0043758">
    <property type="term" value="F:acetate-CoA ligase (ADP-forming) activity"/>
    <property type="evidence" value="ECO:0007669"/>
    <property type="project" value="InterPro"/>
</dbReference>
<dbReference type="SUPFAM" id="SSF56059">
    <property type="entry name" value="Glutathione synthetase ATP-binding domain-like"/>
    <property type="match status" value="1"/>
</dbReference>
<gene>
    <name evidence="7" type="ORF">OD816_000356</name>
</gene>
<evidence type="ECO:0000313" key="7">
    <source>
        <dbReference type="EMBL" id="MDF2953111.1"/>
    </source>
</evidence>
<dbReference type="Pfam" id="PF19045">
    <property type="entry name" value="Ligase_CoA_2"/>
    <property type="match status" value="1"/>
</dbReference>
<sequence length="699" mass="76499">MLDFIFKPSSIAVIGASEDERKIGHVVFRNLVEQGFKGKVYPVNPKRREILGIKCYPSVKDISDRVDLAIIVIPARGVPSIVKDCAEHGVKGLVVITAGFREIGEEGVKLEKEIVKLVRSANIKMVGPNCLGVINTLNRMNATFASNLPPSGRVAFFSQSGALGVALIDWAIENDFGFGKFVSLGNKADLNETDFLEYFGEDPETDIILGYIEDIKDGKRFLEVAKRVSKVKPVIIIKAGATEAGARAASSHTGALAGFDRAFSEAFKKVGVIRVNTIQELFETAEIFKVKKLPRGNNLLVITNAGGPGIIAADTADKFGIRLNPMSQESIEAIIDKLPSNASLYNPVDVIGDATSERYKIVLEQAIKDSVVDGICVILTPQAITDVENVAKEIVNINKISEKPIFACFIGGKKVKEAVKFLKSHQVPCYSDPSTAISSYRKLIDFSISKKKKEPEFPKIEIPAENKEKVKLILEVLENAGVTSVGDENATEILTLYGFEFPKKALAKTPEEAVKIAERIGYPVVLKVSSPNILHKTDVGGVKLNLKNAEEVYNGFIDITINVKRFMPNAYIKGVTVYEMITGGKEVILGVSYDTTFGHMVAFGLGGIYVEVLKDVAFRIIPVSKEEAYEMIEEIKGSKILEGVRGEPPYDKNNIVDKILRLSQLVIDFPVIKEIDINPYVVKHQGGVALDARMIIGRI</sequence>
<dbReference type="SUPFAM" id="SSF52210">
    <property type="entry name" value="Succinyl-CoA synthetase domains"/>
    <property type="match status" value="2"/>
</dbReference>
<reference evidence="7" key="1">
    <citation type="submission" date="2022-11" db="EMBL/GenBank/DDBJ databases">
        <title>Candidatus Alkanophaga archaea from heated hydrothermal vent sediment oxidize petroleum alkanes.</title>
        <authorList>
            <person name="Zehnle H."/>
            <person name="Laso-Perez R."/>
            <person name="Lipp J."/>
            <person name="Teske A."/>
            <person name="Wegener G."/>
        </authorList>
    </citation>
    <scope>NUCLEOTIDE SEQUENCE</scope>
    <source>
        <strain evidence="7">MCA70</strain>
    </source>
</reference>
<dbReference type="InterPro" id="IPR043938">
    <property type="entry name" value="Ligase_CoA_dom"/>
</dbReference>
<dbReference type="NCBIfam" id="TIGR02717">
    <property type="entry name" value="AcCoA-syn-alpha"/>
    <property type="match status" value="1"/>
</dbReference>
<keyword evidence="2 5" id="KW-0547">Nucleotide-binding</keyword>
<dbReference type="EMBL" id="JAPHEG010000001">
    <property type="protein sequence ID" value="MDF2953111.1"/>
    <property type="molecule type" value="Genomic_DNA"/>
</dbReference>
<comment type="similarity">
    <text evidence="4">In the N-terminal section; belongs to the acetate CoA ligase alpha subunit family.</text>
</comment>
<dbReference type="InterPro" id="IPR011761">
    <property type="entry name" value="ATP-grasp"/>
</dbReference>
<evidence type="ECO:0000256" key="4">
    <source>
        <dbReference type="ARBA" id="ARBA00060888"/>
    </source>
</evidence>
<evidence type="ECO:0000259" key="6">
    <source>
        <dbReference type="PROSITE" id="PS50975"/>
    </source>
</evidence>
<name>A0AAE3TE58_9BACT</name>
<dbReference type="InterPro" id="IPR013815">
    <property type="entry name" value="ATP_grasp_subdomain_1"/>
</dbReference>
<evidence type="ECO:0000313" key="8">
    <source>
        <dbReference type="Proteomes" id="UP001144110"/>
    </source>
</evidence>
<evidence type="ECO:0000256" key="2">
    <source>
        <dbReference type="ARBA" id="ARBA00022741"/>
    </source>
</evidence>
<dbReference type="AlphaFoldDB" id="A0AAE3TE58"/>
<evidence type="ECO:0000256" key="5">
    <source>
        <dbReference type="PROSITE-ProRule" id="PRU00409"/>
    </source>
</evidence>
<dbReference type="Proteomes" id="UP001144110">
    <property type="component" value="Unassembled WGS sequence"/>
</dbReference>
<dbReference type="Pfam" id="PF13549">
    <property type="entry name" value="ATP-grasp_5"/>
    <property type="match status" value="1"/>
</dbReference>